<evidence type="ECO:0000313" key="2">
    <source>
        <dbReference type="Proteomes" id="UP000256405"/>
    </source>
</evidence>
<protein>
    <submittedName>
        <fullName evidence="1">Uncharacterized protein</fullName>
    </submittedName>
</protein>
<gene>
    <name evidence="1" type="ORF">C8N25_11112</name>
</gene>
<name>A0A3E0DWZ4_9BACT</name>
<dbReference type="RefSeq" id="WP_086540140.1">
    <property type="nucleotide sequence ID" value="NZ_MSSW01000008.1"/>
</dbReference>
<proteinExistence type="predicted"/>
<dbReference type="AlphaFoldDB" id="A0A3E0DWZ4"/>
<keyword evidence="2" id="KW-1185">Reference proteome</keyword>
<evidence type="ECO:0000313" key="1">
    <source>
        <dbReference type="EMBL" id="REG87034.1"/>
    </source>
</evidence>
<accession>A0A3E0DWZ4</accession>
<sequence length="105" mass="11998">MIVQATRELPNLNDLLQELQNEFSGQYTFKIFGLGSQKSILVRKSAWIGVQITIHGNEINIDGSFPNIIISSLMTLLSQSTIAPVNKWFKLEIKITDFLKRKYNQ</sequence>
<dbReference type="OrthoDB" id="828233at2"/>
<dbReference type="EMBL" id="QUNF01000011">
    <property type="protein sequence ID" value="REG87034.1"/>
    <property type="molecule type" value="Genomic_DNA"/>
</dbReference>
<reference evidence="1 2" key="1">
    <citation type="submission" date="2018-08" db="EMBL/GenBank/DDBJ databases">
        <title>Genomic Encyclopedia of Archaeal and Bacterial Type Strains, Phase II (KMG-II): from individual species to whole genera.</title>
        <authorList>
            <person name="Goeker M."/>
        </authorList>
    </citation>
    <scope>NUCLEOTIDE SEQUENCE [LARGE SCALE GENOMIC DNA]</scope>
    <source>
        <strain evidence="1 2">DSM 15986</strain>
    </source>
</reference>
<organism evidence="1 2">
    <name type="scientific">Algoriphagus antarcticus</name>
    <dbReference type="NCBI Taxonomy" id="238540"/>
    <lineage>
        <taxon>Bacteria</taxon>
        <taxon>Pseudomonadati</taxon>
        <taxon>Bacteroidota</taxon>
        <taxon>Cytophagia</taxon>
        <taxon>Cytophagales</taxon>
        <taxon>Cyclobacteriaceae</taxon>
        <taxon>Algoriphagus</taxon>
    </lineage>
</organism>
<comment type="caution">
    <text evidence="1">The sequence shown here is derived from an EMBL/GenBank/DDBJ whole genome shotgun (WGS) entry which is preliminary data.</text>
</comment>
<dbReference type="Proteomes" id="UP000256405">
    <property type="component" value="Unassembled WGS sequence"/>
</dbReference>